<proteinExistence type="predicted"/>
<comment type="caution">
    <text evidence="2">The sequence shown here is derived from an EMBL/GenBank/DDBJ whole genome shotgun (WGS) entry which is preliminary data.</text>
</comment>
<feature type="compositionally biased region" description="Polar residues" evidence="1">
    <location>
        <begin position="69"/>
        <end position="80"/>
    </location>
</feature>
<organism evidence="2">
    <name type="scientific">bioreactor metagenome</name>
    <dbReference type="NCBI Taxonomy" id="1076179"/>
    <lineage>
        <taxon>unclassified sequences</taxon>
        <taxon>metagenomes</taxon>
        <taxon>ecological metagenomes</taxon>
    </lineage>
</organism>
<evidence type="ECO:0000313" key="2">
    <source>
        <dbReference type="EMBL" id="MPN48134.1"/>
    </source>
</evidence>
<sequence length="80" mass="8625">MGIPHLVVQPAQDMPPRAGMIILNEVVNNAGLDGEAALVEALEEEAAAVAINFRLQQQNPRQGCATDLHPNTRSVSKLQR</sequence>
<dbReference type="AlphaFoldDB" id="A0A645IIJ3"/>
<feature type="region of interest" description="Disordered" evidence="1">
    <location>
        <begin position="60"/>
        <end position="80"/>
    </location>
</feature>
<accession>A0A645IIJ3</accession>
<evidence type="ECO:0000256" key="1">
    <source>
        <dbReference type="SAM" id="MobiDB-lite"/>
    </source>
</evidence>
<gene>
    <name evidence="2" type="ORF">SDC9_195739</name>
</gene>
<name>A0A645IIJ3_9ZZZZ</name>
<protein>
    <submittedName>
        <fullName evidence="2">Uncharacterized protein</fullName>
    </submittedName>
</protein>
<reference evidence="2" key="1">
    <citation type="submission" date="2019-08" db="EMBL/GenBank/DDBJ databases">
        <authorList>
            <person name="Kucharzyk K."/>
            <person name="Murdoch R.W."/>
            <person name="Higgins S."/>
            <person name="Loffler F."/>
        </authorList>
    </citation>
    <scope>NUCLEOTIDE SEQUENCE</scope>
</reference>
<dbReference type="EMBL" id="VSSQ01110173">
    <property type="protein sequence ID" value="MPN48134.1"/>
    <property type="molecule type" value="Genomic_DNA"/>
</dbReference>